<sequence length="67" mass="7544">MMIQPVNFLRDLEKEQQHDGLLLQTILDEVRSAKLAGMCPVQTDQHVLNVVSHQLALIIIGANALRR</sequence>
<organism evidence="1 2">
    <name type="scientific">Escherichia coli</name>
    <dbReference type="NCBI Taxonomy" id="562"/>
    <lineage>
        <taxon>Bacteria</taxon>
        <taxon>Pseudomonadati</taxon>
        <taxon>Pseudomonadota</taxon>
        <taxon>Gammaproteobacteria</taxon>
        <taxon>Enterobacterales</taxon>
        <taxon>Enterobacteriaceae</taxon>
        <taxon>Escherichia</taxon>
    </lineage>
</organism>
<evidence type="ECO:0000313" key="2">
    <source>
        <dbReference type="Proteomes" id="UP000254088"/>
    </source>
</evidence>
<dbReference type="EMBL" id="UGEX01000001">
    <property type="protein sequence ID" value="STL92230.1"/>
    <property type="molecule type" value="Genomic_DNA"/>
</dbReference>
<gene>
    <name evidence="1" type="primary">ftnB_1</name>
    <name evidence="1" type="ORF">NCTC10429_03188</name>
</gene>
<protein>
    <submittedName>
        <fullName evidence="1">Ferritin-like protein 2</fullName>
    </submittedName>
</protein>
<name>A0A377CGZ6_ECOLX</name>
<evidence type="ECO:0000313" key="1">
    <source>
        <dbReference type="EMBL" id="STL92230.1"/>
    </source>
</evidence>
<accession>A0A377CGZ6</accession>
<dbReference type="Proteomes" id="UP000254088">
    <property type="component" value="Unassembled WGS sequence"/>
</dbReference>
<proteinExistence type="predicted"/>
<reference evidence="1 2" key="1">
    <citation type="submission" date="2018-06" db="EMBL/GenBank/DDBJ databases">
        <authorList>
            <consortium name="Pathogen Informatics"/>
            <person name="Doyle S."/>
        </authorList>
    </citation>
    <scope>NUCLEOTIDE SEQUENCE [LARGE SCALE GENOMIC DNA]</scope>
    <source>
        <strain evidence="1 2">NCTC10429</strain>
    </source>
</reference>
<dbReference type="AlphaFoldDB" id="A0A377CGZ6"/>